<accession>I4CCK1</accession>
<proteinExistence type="predicted"/>
<organism evidence="2 3">
    <name type="scientific">Desulfomonile tiedjei (strain ATCC 49306 / DSM 6799 / DCB-1)</name>
    <dbReference type="NCBI Taxonomy" id="706587"/>
    <lineage>
        <taxon>Bacteria</taxon>
        <taxon>Pseudomonadati</taxon>
        <taxon>Thermodesulfobacteriota</taxon>
        <taxon>Desulfomonilia</taxon>
        <taxon>Desulfomonilales</taxon>
        <taxon>Desulfomonilaceae</taxon>
        <taxon>Desulfomonile</taxon>
    </lineage>
</organism>
<keyword evidence="1" id="KW-1133">Transmembrane helix</keyword>
<dbReference type="AlphaFoldDB" id="I4CCK1"/>
<dbReference type="HOGENOM" id="CLU_2436041_0_0_7"/>
<dbReference type="KEGG" id="dti:Desti_4670"/>
<reference evidence="3" key="1">
    <citation type="submission" date="2012-06" db="EMBL/GenBank/DDBJ databases">
        <title>Complete sequence of chromosome of Desulfomonile tiedjei DSM 6799.</title>
        <authorList>
            <person name="Lucas S."/>
            <person name="Copeland A."/>
            <person name="Lapidus A."/>
            <person name="Glavina del Rio T."/>
            <person name="Dalin E."/>
            <person name="Tice H."/>
            <person name="Bruce D."/>
            <person name="Goodwin L."/>
            <person name="Pitluck S."/>
            <person name="Peters L."/>
            <person name="Ovchinnikova G."/>
            <person name="Zeytun A."/>
            <person name="Lu M."/>
            <person name="Kyrpides N."/>
            <person name="Mavromatis K."/>
            <person name="Ivanova N."/>
            <person name="Brettin T."/>
            <person name="Detter J.C."/>
            <person name="Han C."/>
            <person name="Larimer F."/>
            <person name="Land M."/>
            <person name="Hauser L."/>
            <person name="Markowitz V."/>
            <person name="Cheng J.-F."/>
            <person name="Hugenholtz P."/>
            <person name="Woyke T."/>
            <person name="Wu D."/>
            <person name="Spring S."/>
            <person name="Schroeder M."/>
            <person name="Brambilla E."/>
            <person name="Klenk H.-P."/>
            <person name="Eisen J.A."/>
        </authorList>
    </citation>
    <scope>NUCLEOTIDE SEQUENCE [LARGE SCALE GENOMIC DNA]</scope>
    <source>
        <strain evidence="3">ATCC 49306 / DSM 6799 / DCB-1</strain>
    </source>
</reference>
<evidence type="ECO:0000256" key="1">
    <source>
        <dbReference type="SAM" id="Phobius"/>
    </source>
</evidence>
<feature type="transmembrane region" description="Helical" evidence="1">
    <location>
        <begin position="12"/>
        <end position="35"/>
    </location>
</feature>
<keyword evidence="3" id="KW-1185">Reference proteome</keyword>
<gene>
    <name evidence="2" type="ordered locus">Desti_4670</name>
</gene>
<sequence>MLLKKNAYSWISHLSLEIATGFALAMTTIKIYSVIRERQSSRNMDANNLAAIEFQTIRLVYLYGYNIKSFWGGGRGNAVELRKGFLIFHV</sequence>
<name>I4CCK1_DESTA</name>
<keyword evidence="1" id="KW-0812">Transmembrane</keyword>
<dbReference type="STRING" id="706587.Desti_4670"/>
<keyword evidence="1" id="KW-0472">Membrane</keyword>
<dbReference type="Proteomes" id="UP000006055">
    <property type="component" value="Chromosome"/>
</dbReference>
<dbReference type="EMBL" id="CP003360">
    <property type="protein sequence ID" value="AFM27292.1"/>
    <property type="molecule type" value="Genomic_DNA"/>
</dbReference>
<evidence type="ECO:0000313" key="3">
    <source>
        <dbReference type="Proteomes" id="UP000006055"/>
    </source>
</evidence>
<evidence type="ECO:0000313" key="2">
    <source>
        <dbReference type="EMBL" id="AFM27292.1"/>
    </source>
</evidence>
<protein>
    <submittedName>
        <fullName evidence="2">Uncharacterized protein</fullName>
    </submittedName>
</protein>